<dbReference type="Pfam" id="PF13474">
    <property type="entry name" value="SnoaL_3"/>
    <property type="match status" value="1"/>
</dbReference>
<dbReference type="InterPro" id="IPR032710">
    <property type="entry name" value="NTF2-like_dom_sf"/>
</dbReference>
<dbReference type="PANTHER" id="PTHR34957:SF1">
    <property type="entry name" value="NUCLEAR TRANSPORT FACTOR 2 (NTF2) FAMILY PROTEIN"/>
    <property type="match status" value="1"/>
</dbReference>
<accession>A0A937X2T3</accession>
<gene>
    <name evidence="2" type="ORF">FJZ00_03685</name>
</gene>
<evidence type="ECO:0000313" key="3">
    <source>
        <dbReference type="Proteomes" id="UP000703893"/>
    </source>
</evidence>
<feature type="domain" description="SnoaL-like" evidence="1">
    <location>
        <begin position="14"/>
        <end position="132"/>
    </location>
</feature>
<reference evidence="2 3" key="1">
    <citation type="submission" date="2019-03" db="EMBL/GenBank/DDBJ databases">
        <title>Lake Tanganyika Metagenome-Assembled Genomes (MAGs).</title>
        <authorList>
            <person name="Tran P."/>
        </authorList>
    </citation>
    <scope>NUCLEOTIDE SEQUENCE [LARGE SCALE GENOMIC DNA]</scope>
    <source>
        <strain evidence="2">K_DeepCast_65m_m2_236</strain>
    </source>
</reference>
<sequence length="136" mass="15778">MEPIDQVQELLDEVRSANSGFYRALEHKSIDDLAAVWSHQDDVKCVHPGWRLLRGWPAIRASWKRRFDEVEFQKFGVEDQFIDVHGDVAVVTMTEVVLFQAAGITKETRHQTTNLFRREGPMWKLLLHHASPRENG</sequence>
<dbReference type="SUPFAM" id="SSF54427">
    <property type="entry name" value="NTF2-like"/>
    <property type="match status" value="1"/>
</dbReference>
<dbReference type="AlphaFoldDB" id="A0A937X2T3"/>
<dbReference type="Proteomes" id="UP000703893">
    <property type="component" value="Unassembled WGS sequence"/>
</dbReference>
<proteinExistence type="predicted"/>
<evidence type="ECO:0000259" key="1">
    <source>
        <dbReference type="Pfam" id="PF13474"/>
    </source>
</evidence>
<evidence type="ECO:0000313" key="2">
    <source>
        <dbReference type="EMBL" id="MBM3274228.1"/>
    </source>
</evidence>
<comment type="caution">
    <text evidence="2">The sequence shown here is derived from an EMBL/GenBank/DDBJ whole genome shotgun (WGS) entry which is preliminary data.</text>
</comment>
<dbReference type="PANTHER" id="PTHR34957">
    <property type="entry name" value="NUCLEAR TRANSPORT FACTOR 2 (NTF2) FAMILY PROTEIN"/>
    <property type="match status" value="1"/>
</dbReference>
<dbReference type="InterPro" id="IPR037401">
    <property type="entry name" value="SnoaL-like"/>
</dbReference>
<name>A0A937X2T3_9BACT</name>
<protein>
    <submittedName>
        <fullName evidence="2">Nuclear transport factor 2 family protein</fullName>
    </submittedName>
</protein>
<organism evidence="2 3">
    <name type="scientific">Candidatus Tanganyikabacteria bacterium</name>
    <dbReference type="NCBI Taxonomy" id="2961651"/>
    <lineage>
        <taxon>Bacteria</taxon>
        <taxon>Bacillati</taxon>
        <taxon>Candidatus Sericytochromatia</taxon>
        <taxon>Candidatus Tanganyikabacteria</taxon>
    </lineage>
</organism>
<dbReference type="Gene3D" id="3.10.450.50">
    <property type="match status" value="1"/>
</dbReference>
<dbReference type="EMBL" id="VGJX01000157">
    <property type="protein sequence ID" value="MBM3274228.1"/>
    <property type="molecule type" value="Genomic_DNA"/>
</dbReference>